<dbReference type="Pfam" id="PF00172">
    <property type="entry name" value="Zn_clus"/>
    <property type="match status" value="1"/>
</dbReference>
<dbReference type="PANTHER" id="PTHR37534">
    <property type="entry name" value="TRANSCRIPTIONAL ACTIVATOR PROTEIN UGA3"/>
    <property type="match status" value="1"/>
</dbReference>
<dbReference type="SUPFAM" id="SSF57701">
    <property type="entry name" value="Zn2/Cys6 DNA-binding domain"/>
    <property type="match status" value="1"/>
</dbReference>
<evidence type="ECO:0000256" key="5">
    <source>
        <dbReference type="SAM" id="MobiDB-lite"/>
    </source>
</evidence>
<feature type="region of interest" description="Disordered" evidence="5">
    <location>
        <begin position="95"/>
        <end position="116"/>
    </location>
</feature>
<keyword evidence="1" id="KW-0805">Transcription regulation</keyword>
<accession>A0A5N6SP47</accession>
<evidence type="ECO:0000259" key="6">
    <source>
        <dbReference type="PROSITE" id="PS50048"/>
    </source>
</evidence>
<dbReference type="GeneID" id="43644365"/>
<evidence type="ECO:0000256" key="4">
    <source>
        <dbReference type="ARBA" id="ARBA00023242"/>
    </source>
</evidence>
<keyword evidence="2" id="KW-0238">DNA-binding</keyword>
<dbReference type="GO" id="GO:0000981">
    <property type="term" value="F:DNA-binding transcription factor activity, RNA polymerase II-specific"/>
    <property type="evidence" value="ECO:0007669"/>
    <property type="project" value="InterPro"/>
</dbReference>
<dbReference type="OrthoDB" id="407832at2759"/>
<dbReference type="GO" id="GO:0008270">
    <property type="term" value="F:zinc ion binding"/>
    <property type="evidence" value="ECO:0007669"/>
    <property type="project" value="InterPro"/>
</dbReference>
<dbReference type="AlphaFoldDB" id="A0A5N6SP47"/>
<dbReference type="SMART" id="SM00066">
    <property type="entry name" value="GAL4"/>
    <property type="match status" value="1"/>
</dbReference>
<dbReference type="InterPro" id="IPR036864">
    <property type="entry name" value="Zn2-C6_fun-type_DNA-bd_sf"/>
</dbReference>
<evidence type="ECO:0000256" key="1">
    <source>
        <dbReference type="ARBA" id="ARBA00023015"/>
    </source>
</evidence>
<organism evidence="7 8">
    <name type="scientific">Aspergillus pseudotamarii</name>
    <dbReference type="NCBI Taxonomy" id="132259"/>
    <lineage>
        <taxon>Eukaryota</taxon>
        <taxon>Fungi</taxon>
        <taxon>Dikarya</taxon>
        <taxon>Ascomycota</taxon>
        <taxon>Pezizomycotina</taxon>
        <taxon>Eurotiomycetes</taxon>
        <taxon>Eurotiomycetidae</taxon>
        <taxon>Eurotiales</taxon>
        <taxon>Aspergillaceae</taxon>
        <taxon>Aspergillus</taxon>
        <taxon>Aspergillus subgen. Circumdati</taxon>
    </lineage>
</organism>
<name>A0A5N6SP47_ASPPS</name>
<protein>
    <recommendedName>
        <fullName evidence="6">Zn(2)-C6 fungal-type domain-containing protein</fullName>
    </recommendedName>
</protein>
<dbReference type="PROSITE" id="PS50048">
    <property type="entry name" value="ZN2_CY6_FUNGAL_2"/>
    <property type="match status" value="1"/>
</dbReference>
<evidence type="ECO:0000256" key="3">
    <source>
        <dbReference type="ARBA" id="ARBA00023163"/>
    </source>
</evidence>
<gene>
    <name evidence="7" type="ORF">BDV38DRAFT_283949</name>
</gene>
<dbReference type="RefSeq" id="XP_031912525.1">
    <property type="nucleotide sequence ID" value="XM_032060155.1"/>
</dbReference>
<dbReference type="GO" id="GO:0000976">
    <property type="term" value="F:transcription cis-regulatory region binding"/>
    <property type="evidence" value="ECO:0007669"/>
    <property type="project" value="TreeGrafter"/>
</dbReference>
<evidence type="ECO:0000256" key="2">
    <source>
        <dbReference type="ARBA" id="ARBA00023125"/>
    </source>
</evidence>
<feature type="domain" description="Zn(2)-C6 fungal-type" evidence="6">
    <location>
        <begin position="9"/>
        <end position="37"/>
    </location>
</feature>
<evidence type="ECO:0000313" key="8">
    <source>
        <dbReference type="Proteomes" id="UP000325672"/>
    </source>
</evidence>
<evidence type="ECO:0000313" key="7">
    <source>
        <dbReference type="EMBL" id="KAE8136462.1"/>
    </source>
</evidence>
<proteinExistence type="predicted"/>
<reference evidence="7 8" key="1">
    <citation type="submission" date="2019-04" db="EMBL/GenBank/DDBJ databases">
        <title>Friends and foes A comparative genomics study of 23 Aspergillus species from section Flavi.</title>
        <authorList>
            <consortium name="DOE Joint Genome Institute"/>
            <person name="Kjaerbolling I."/>
            <person name="Vesth T."/>
            <person name="Frisvad J.C."/>
            <person name="Nybo J.L."/>
            <person name="Theobald S."/>
            <person name="Kildgaard S."/>
            <person name="Isbrandt T."/>
            <person name="Kuo A."/>
            <person name="Sato A."/>
            <person name="Lyhne E.K."/>
            <person name="Kogle M.E."/>
            <person name="Wiebenga A."/>
            <person name="Kun R.S."/>
            <person name="Lubbers R.J."/>
            <person name="Makela M.R."/>
            <person name="Barry K."/>
            <person name="Chovatia M."/>
            <person name="Clum A."/>
            <person name="Daum C."/>
            <person name="Haridas S."/>
            <person name="He G."/>
            <person name="LaButti K."/>
            <person name="Lipzen A."/>
            <person name="Mondo S."/>
            <person name="Riley R."/>
            <person name="Salamov A."/>
            <person name="Simmons B.A."/>
            <person name="Magnuson J.K."/>
            <person name="Henrissat B."/>
            <person name="Mortensen U.H."/>
            <person name="Larsen T.O."/>
            <person name="Devries R.P."/>
            <person name="Grigoriev I.V."/>
            <person name="Machida M."/>
            <person name="Baker S.E."/>
            <person name="Andersen M.R."/>
        </authorList>
    </citation>
    <scope>NUCLEOTIDE SEQUENCE [LARGE SCALE GENOMIC DNA]</scope>
    <source>
        <strain evidence="7 8">CBS 117625</strain>
    </source>
</reference>
<dbReference type="CDD" id="cd00067">
    <property type="entry name" value="GAL4"/>
    <property type="match status" value="1"/>
</dbReference>
<keyword evidence="4" id="KW-0539">Nucleus</keyword>
<dbReference type="GO" id="GO:0045944">
    <property type="term" value="P:positive regulation of transcription by RNA polymerase II"/>
    <property type="evidence" value="ECO:0007669"/>
    <property type="project" value="TreeGrafter"/>
</dbReference>
<dbReference type="PANTHER" id="PTHR37534:SF2">
    <property type="entry name" value="N-ACETYLTRANSFERASE DOMAIN-CONTAINING PROTEIN"/>
    <property type="match status" value="1"/>
</dbReference>
<dbReference type="Proteomes" id="UP000325672">
    <property type="component" value="Unassembled WGS sequence"/>
</dbReference>
<keyword evidence="8" id="KW-1185">Reference proteome</keyword>
<dbReference type="PROSITE" id="PS00463">
    <property type="entry name" value="ZN2_CY6_FUNGAL_1"/>
    <property type="match status" value="1"/>
</dbReference>
<dbReference type="InterPro" id="IPR001138">
    <property type="entry name" value="Zn2Cys6_DnaBD"/>
</dbReference>
<dbReference type="EMBL" id="ML743584">
    <property type="protein sequence ID" value="KAE8136462.1"/>
    <property type="molecule type" value="Genomic_DNA"/>
</dbReference>
<sequence>MPRTESRKACLNCRQRHLKCDREQPSCRRCRDSKVACKQSAVHSFRNTVLDGDFNRSEQRVDTLPGQDTEPSDQIQTRFVDQTRSVIEAHRRRNWAVDTESEPGQPWDAPAKPQPPELSPSATFFFNHPPSIIGLPLAADVRHVGPPSIGGSPSPLDPFLSTSPYLRGSSGSTHGGAGNLSSLYLGPSMERFHPPQSTSAATPTEPVPVITHPREAYLLKVFTQTWGPIFDCVDPDLTFTKSILHIAIHSFTPLYWAVLATSALQLSRVSNYPVSAARYYRERCSNSIMPILLQSAQPEANEETLFATYVLLRNYEHMTENLMEKDSASLFTASLAISVNPRDTVTDKMNLGRAAFWVHLRQDIHVALLLQVPINVDYPPCLQRDKILQDVENMTSGTTLLPDDVIDCAWTNKVALTLVDIINYCFQRQPRHVESWINLRGRLDHWIIGKPRRFHPYYERAADLANGRVFPDIWISCDCYVLAWLYYHTASVLLKTFLPCSDALATRAQQSKSPILNSIVNREEVLIHARAICGIATTNPNAQALIVVCHMVTVSAVFFTTADERNETIRLIRLAHTLTGHPLRDIEEKLQDAWNQQRNISDTSLQT</sequence>
<keyword evidence="3" id="KW-0804">Transcription</keyword>
<dbReference type="Gene3D" id="4.10.240.10">
    <property type="entry name" value="Zn(2)-C6 fungal-type DNA-binding domain"/>
    <property type="match status" value="1"/>
</dbReference>
<dbReference type="GO" id="GO:0005634">
    <property type="term" value="C:nucleus"/>
    <property type="evidence" value="ECO:0007669"/>
    <property type="project" value="TreeGrafter"/>
</dbReference>